<dbReference type="HOGENOM" id="CLU_023625_3_1_0"/>
<accession>I0IQ40</accession>
<dbReference type="PANTHER" id="PTHR30008:SF0">
    <property type="entry name" value="EXODEOXYRIBONUCLEASE 7 LARGE SUBUNIT"/>
    <property type="match status" value="1"/>
</dbReference>
<dbReference type="GO" id="GO:0005737">
    <property type="term" value="C:cytoplasm"/>
    <property type="evidence" value="ECO:0007669"/>
    <property type="project" value="UniProtKB-SubCell"/>
</dbReference>
<reference evidence="9 10" key="1">
    <citation type="journal article" date="2012" name="J. Bacteriol.">
        <title>Complete Genome Sequence of Leptospirillum ferrooxidans Strain C2-3, Isolated from a Fresh Volcanic Ash Deposit on the Island of Miyake, Japan.</title>
        <authorList>
            <person name="Fujimura R."/>
            <person name="Sato Y."/>
            <person name="Nishizawa T."/>
            <person name="Oshima K."/>
            <person name="Kim S.-W."/>
            <person name="Hattori M."/>
            <person name="Kamijo T."/>
            <person name="Ohta H."/>
        </authorList>
    </citation>
    <scope>NUCLEOTIDE SEQUENCE [LARGE SCALE GENOMIC DNA]</scope>
    <source>
        <strain evidence="9 10">C2-3</strain>
    </source>
</reference>
<dbReference type="Pfam" id="PF13742">
    <property type="entry name" value="tRNA_anti_2"/>
    <property type="match status" value="1"/>
</dbReference>
<dbReference type="Pfam" id="PF02601">
    <property type="entry name" value="Exonuc_VII_L"/>
    <property type="match status" value="1"/>
</dbReference>
<keyword evidence="1 5" id="KW-0963">Cytoplasm</keyword>
<dbReference type="eggNOG" id="COG1570">
    <property type="taxonomic scope" value="Bacteria"/>
</dbReference>
<dbReference type="InterPro" id="IPR020579">
    <property type="entry name" value="Exonuc_VII_lsu_C"/>
</dbReference>
<keyword evidence="3 5" id="KW-0378">Hydrolase</keyword>
<dbReference type="PANTHER" id="PTHR30008">
    <property type="entry name" value="EXODEOXYRIBONUCLEASE 7 LARGE SUBUNIT"/>
    <property type="match status" value="1"/>
</dbReference>
<evidence type="ECO:0000256" key="2">
    <source>
        <dbReference type="ARBA" id="ARBA00022722"/>
    </source>
</evidence>
<dbReference type="EC" id="3.1.11.6" evidence="5"/>
<dbReference type="NCBIfam" id="TIGR00237">
    <property type="entry name" value="xseA"/>
    <property type="match status" value="1"/>
</dbReference>
<evidence type="ECO:0000256" key="6">
    <source>
        <dbReference type="RuleBase" id="RU004355"/>
    </source>
</evidence>
<comment type="similarity">
    <text evidence="5 6">Belongs to the XseA family.</text>
</comment>
<dbReference type="HAMAP" id="MF_00378">
    <property type="entry name" value="Exonuc_7_L"/>
    <property type="match status" value="1"/>
</dbReference>
<organism evidence="9 10">
    <name type="scientific">Leptospirillum ferrooxidans (strain C2-3)</name>
    <dbReference type="NCBI Taxonomy" id="1162668"/>
    <lineage>
        <taxon>Bacteria</taxon>
        <taxon>Pseudomonadati</taxon>
        <taxon>Nitrospirota</taxon>
        <taxon>Nitrospiria</taxon>
        <taxon>Nitrospirales</taxon>
        <taxon>Nitrospiraceae</taxon>
        <taxon>Leptospirillum</taxon>
    </lineage>
</organism>
<dbReference type="PATRIC" id="fig|1162668.3.peg.2029"/>
<keyword evidence="2 5" id="KW-0540">Nuclease</keyword>
<protein>
    <recommendedName>
        <fullName evidence="5">Exodeoxyribonuclease 7 large subunit</fullName>
        <ecNumber evidence="5">3.1.11.6</ecNumber>
    </recommendedName>
    <alternativeName>
        <fullName evidence="5">Exodeoxyribonuclease VII large subunit</fullName>
        <shortName evidence="5">Exonuclease VII large subunit</shortName>
    </alternativeName>
</protein>
<dbReference type="RefSeq" id="WP_014449874.1">
    <property type="nucleotide sequence ID" value="NC_017094.1"/>
</dbReference>
<reference evidence="10" key="2">
    <citation type="submission" date="2012-03" db="EMBL/GenBank/DDBJ databases">
        <title>The complete genome sequence of the pioneer microbe on fresh volcanic deposit, Leptospirillum ferrooxidans strain C2-3.</title>
        <authorList>
            <person name="Fujimura R."/>
            <person name="Sato Y."/>
            <person name="Nishizawa T."/>
            <person name="Nanba K."/>
            <person name="Oshima K."/>
            <person name="Hattori M."/>
            <person name="Kamijo T."/>
            <person name="Ohta H."/>
        </authorList>
    </citation>
    <scope>NUCLEOTIDE SEQUENCE [LARGE SCALE GENOMIC DNA]</scope>
    <source>
        <strain evidence="10">C2-3</strain>
    </source>
</reference>
<evidence type="ECO:0000313" key="10">
    <source>
        <dbReference type="Proteomes" id="UP000007382"/>
    </source>
</evidence>
<evidence type="ECO:0000256" key="1">
    <source>
        <dbReference type="ARBA" id="ARBA00022490"/>
    </source>
</evidence>
<dbReference type="CDD" id="cd04489">
    <property type="entry name" value="ExoVII_LU_OBF"/>
    <property type="match status" value="1"/>
</dbReference>
<gene>
    <name evidence="5" type="primary">xseA</name>
    <name evidence="9" type="ordered locus">LFE_1709</name>
</gene>
<dbReference type="InterPro" id="IPR025824">
    <property type="entry name" value="OB-fold_nuc-bd_dom"/>
</dbReference>
<feature type="domain" description="Exonuclease VII large subunit C-terminal" evidence="7">
    <location>
        <begin position="135"/>
        <end position="484"/>
    </location>
</feature>
<dbReference type="EMBL" id="AP012342">
    <property type="protein sequence ID" value="BAM07389.1"/>
    <property type="molecule type" value="Genomic_DNA"/>
</dbReference>
<name>I0IQ40_LEPFC</name>
<evidence type="ECO:0000259" key="7">
    <source>
        <dbReference type="Pfam" id="PF02601"/>
    </source>
</evidence>
<dbReference type="GO" id="GO:0009318">
    <property type="term" value="C:exodeoxyribonuclease VII complex"/>
    <property type="evidence" value="ECO:0007669"/>
    <property type="project" value="UniProtKB-UniRule"/>
</dbReference>
<comment type="subunit">
    <text evidence="5">Heterooligomer composed of large and small subunits.</text>
</comment>
<comment type="catalytic activity">
    <reaction evidence="5 6">
        <text>Exonucleolytic cleavage in either 5'- to 3'- or 3'- to 5'-direction to yield nucleoside 5'-phosphates.</text>
        <dbReference type="EC" id="3.1.11.6"/>
    </reaction>
</comment>
<comment type="function">
    <text evidence="5">Bidirectionally degrades single-stranded DNA into large acid-insoluble oligonucleotides, which are then degraded further into small acid-soluble oligonucleotides.</text>
</comment>
<dbReference type="AlphaFoldDB" id="I0IQ40"/>
<keyword evidence="10" id="KW-1185">Reference proteome</keyword>
<evidence type="ECO:0000313" key="9">
    <source>
        <dbReference type="EMBL" id="BAM07389.1"/>
    </source>
</evidence>
<dbReference type="InterPro" id="IPR003753">
    <property type="entry name" value="Exonuc_VII_L"/>
</dbReference>
<dbReference type="GO" id="GO:0008855">
    <property type="term" value="F:exodeoxyribonuclease VII activity"/>
    <property type="evidence" value="ECO:0007669"/>
    <property type="project" value="UniProtKB-UniRule"/>
</dbReference>
<proteinExistence type="inferred from homology"/>
<dbReference type="OrthoDB" id="9802795at2"/>
<evidence type="ECO:0000256" key="3">
    <source>
        <dbReference type="ARBA" id="ARBA00022801"/>
    </source>
</evidence>
<evidence type="ECO:0000259" key="8">
    <source>
        <dbReference type="Pfam" id="PF13742"/>
    </source>
</evidence>
<feature type="domain" description="OB-fold nucleic acid binding" evidence="8">
    <location>
        <begin position="17"/>
        <end position="112"/>
    </location>
</feature>
<evidence type="ECO:0000256" key="5">
    <source>
        <dbReference type="HAMAP-Rule" id="MF_00378"/>
    </source>
</evidence>
<comment type="subcellular location">
    <subcellularLocation>
        <location evidence="5 6">Cytoplasm</location>
    </subcellularLocation>
</comment>
<dbReference type="GO" id="GO:0003676">
    <property type="term" value="F:nucleic acid binding"/>
    <property type="evidence" value="ECO:0007669"/>
    <property type="project" value="InterPro"/>
</dbReference>
<dbReference type="Proteomes" id="UP000007382">
    <property type="component" value="Chromosome"/>
</dbReference>
<keyword evidence="4 5" id="KW-0269">Exonuclease</keyword>
<dbReference type="GO" id="GO:0006308">
    <property type="term" value="P:DNA catabolic process"/>
    <property type="evidence" value="ECO:0007669"/>
    <property type="project" value="UniProtKB-UniRule"/>
</dbReference>
<sequence length="522" mass="57296">MAIDSGRLKNTGIQDVFTVSELTLAVKGTIESAFPGTIFLEGELSNVKVAKPSGHAYLTLKDDFSQIKAVFFRGAMEMSRIVPKDGLKVLVRARLTVYEARGEYQLVILSMEASGLGRFHLEFRRVKELLDSEGLLAPGRKRRIPSFPRKVALLTSRTGSVLWDFLRISGQRNPAVPIVVVPVRVQGAGVPEEIFSALLAAQAIPEVDVIVIARGGGSVEDLWPFNSERLARGILSSSVPVVSAVGHETDITIADLASDLRVATPSEAAEKVISDNRPILSSLGILDMRSRREMLRLLADVQSKRKSLDEQLHRFPHRLSSRVHSLDWFSRRMGASMGARLYIARKQLDRQSEVMRSLVTAQKNLSSEKLSKWVSRLRSPSEATMVTHRLLSAFFSRLSQSLNVTIGEQAARLSFYEDRLVRSMSLSASRLRERLGHLEGSIAQLGPMGVLQKGYALLFHLESGQLVTQSSPPQKGERLSAMMEGYSLILSVENVAAAHLEAPSFPVSISPHGAIGEENSGG</sequence>
<evidence type="ECO:0000256" key="4">
    <source>
        <dbReference type="ARBA" id="ARBA00022839"/>
    </source>
</evidence>
<dbReference type="KEGG" id="lfc:LFE_1709"/>
<dbReference type="STRING" id="1162668.LFE_1709"/>